<dbReference type="GO" id="GO:0006412">
    <property type="term" value="P:translation"/>
    <property type="evidence" value="ECO:0007669"/>
    <property type="project" value="UniProtKB-UniRule"/>
</dbReference>
<evidence type="ECO:0000256" key="1">
    <source>
        <dbReference type="ARBA" id="ARBA00010528"/>
    </source>
</evidence>
<dbReference type="HAMAP" id="MF_01328_B">
    <property type="entry name" value="Ribosomal_uL4_B"/>
    <property type="match status" value="1"/>
</dbReference>
<evidence type="ECO:0000256" key="4">
    <source>
        <dbReference type="ARBA" id="ARBA00035244"/>
    </source>
</evidence>
<dbReference type="AlphaFoldDB" id="A0A1F5GW83"/>
<reference evidence="7 8" key="1">
    <citation type="journal article" date="2016" name="Nat. Commun.">
        <title>Thousands of microbial genomes shed light on interconnected biogeochemical processes in an aquifer system.</title>
        <authorList>
            <person name="Anantharaman K."/>
            <person name="Brown C.T."/>
            <person name="Hug L.A."/>
            <person name="Sharon I."/>
            <person name="Castelle C.J."/>
            <person name="Probst A.J."/>
            <person name="Thomas B.C."/>
            <person name="Singh A."/>
            <person name="Wilkins M.J."/>
            <person name="Karaoz U."/>
            <person name="Brodie E.L."/>
            <person name="Williams K.H."/>
            <person name="Hubbard S.S."/>
            <person name="Banfield J.F."/>
        </authorList>
    </citation>
    <scope>NUCLEOTIDE SEQUENCE [LARGE SCALE GENOMIC DNA]</scope>
</reference>
<dbReference type="Pfam" id="PF00573">
    <property type="entry name" value="Ribosomal_L4"/>
    <property type="match status" value="1"/>
</dbReference>
<comment type="function">
    <text evidence="5">One of the primary rRNA binding proteins, this protein initially binds near the 5'-end of the 23S rRNA. It is important during the early stages of 50S assembly. It makes multiple contacts with different domains of the 23S rRNA in the assembled 50S subunit and ribosome.</text>
</comment>
<dbReference type="EMBL" id="MFBN01000001">
    <property type="protein sequence ID" value="OGD96075.1"/>
    <property type="molecule type" value="Genomic_DNA"/>
</dbReference>
<comment type="function">
    <text evidence="5">Forms part of the polypeptide exit tunnel.</text>
</comment>
<dbReference type="PANTHER" id="PTHR10746">
    <property type="entry name" value="50S RIBOSOMAL PROTEIN L4"/>
    <property type="match status" value="1"/>
</dbReference>
<keyword evidence="5" id="KW-0699">rRNA-binding</keyword>
<dbReference type="GO" id="GO:0005840">
    <property type="term" value="C:ribosome"/>
    <property type="evidence" value="ECO:0007669"/>
    <property type="project" value="UniProtKB-KW"/>
</dbReference>
<evidence type="ECO:0000256" key="3">
    <source>
        <dbReference type="ARBA" id="ARBA00023274"/>
    </source>
</evidence>
<keyword evidence="3 5" id="KW-0687">Ribonucleoprotein</keyword>
<organism evidence="7 8">
    <name type="scientific">Candidatus Curtissbacteria bacterium RIFCSPLOWO2_01_FULL_37_9</name>
    <dbReference type="NCBI Taxonomy" id="1797724"/>
    <lineage>
        <taxon>Bacteria</taxon>
        <taxon>Candidatus Curtissiibacteriota</taxon>
    </lineage>
</organism>
<dbReference type="GO" id="GO:0003735">
    <property type="term" value="F:structural constituent of ribosome"/>
    <property type="evidence" value="ECO:0007669"/>
    <property type="project" value="InterPro"/>
</dbReference>
<evidence type="ECO:0000313" key="7">
    <source>
        <dbReference type="EMBL" id="OGD96075.1"/>
    </source>
</evidence>
<comment type="caution">
    <text evidence="7">The sequence shown here is derived from an EMBL/GenBank/DDBJ whole genome shotgun (WGS) entry which is preliminary data.</text>
</comment>
<dbReference type="GO" id="GO:0019843">
    <property type="term" value="F:rRNA binding"/>
    <property type="evidence" value="ECO:0007669"/>
    <property type="project" value="UniProtKB-UniRule"/>
</dbReference>
<evidence type="ECO:0000313" key="8">
    <source>
        <dbReference type="Proteomes" id="UP000178336"/>
    </source>
</evidence>
<dbReference type="SUPFAM" id="SSF52166">
    <property type="entry name" value="Ribosomal protein L4"/>
    <property type="match status" value="1"/>
</dbReference>
<name>A0A1F5GW83_9BACT</name>
<keyword evidence="5" id="KW-0694">RNA-binding</keyword>
<proteinExistence type="inferred from homology"/>
<accession>A0A1F5GW83</accession>
<dbReference type="InterPro" id="IPR002136">
    <property type="entry name" value="Ribosomal_uL4"/>
</dbReference>
<dbReference type="InterPro" id="IPR013005">
    <property type="entry name" value="Ribosomal_uL4-like"/>
</dbReference>
<gene>
    <name evidence="5" type="primary">rplD</name>
    <name evidence="7" type="ORF">A3A48_03590</name>
</gene>
<dbReference type="Gene3D" id="3.40.1370.10">
    <property type="match status" value="1"/>
</dbReference>
<feature type="region of interest" description="Disordered" evidence="6">
    <location>
        <begin position="50"/>
        <end position="74"/>
    </location>
</feature>
<dbReference type="PANTHER" id="PTHR10746:SF6">
    <property type="entry name" value="LARGE RIBOSOMAL SUBUNIT PROTEIN UL4M"/>
    <property type="match status" value="1"/>
</dbReference>
<dbReference type="GO" id="GO:1990904">
    <property type="term" value="C:ribonucleoprotein complex"/>
    <property type="evidence" value="ECO:0007669"/>
    <property type="project" value="UniProtKB-KW"/>
</dbReference>
<comment type="similarity">
    <text evidence="1 5">Belongs to the universal ribosomal protein uL4 family.</text>
</comment>
<keyword evidence="2 5" id="KW-0689">Ribosomal protein</keyword>
<sequence length="204" mass="22895">MVPIIDISGKNQGSYKLPKNYFLQKPNNKLLAQAHRIFYLNQFIHKASTKTRSQVRGGGAKPWSQKGRGRARAGSIRSPLWVGGGVVFGPKPRKSYLKLPKKMRKIAFISALSAKNEQLSIKIVSDIDKIKPKTKILNALLKKLDISGNTLLILDKPRKNVELAARNIPKIFVQTLDNLNTLNILESENLLFSKEAINKLNEKD</sequence>
<dbReference type="STRING" id="1797724.A3A48_03590"/>
<protein>
    <recommendedName>
        <fullName evidence="4 5">Large ribosomal subunit protein uL4</fullName>
    </recommendedName>
</protein>
<comment type="subunit">
    <text evidence="5">Part of the 50S ribosomal subunit.</text>
</comment>
<dbReference type="NCBIfam" id="TIGR03953">
    <property type="entry name" value="rplD_bact"/>
    <property type="match status" value="1"/>
</dbReference>
<dbReference type="InterPro" id="IPR023574">
    <property type="entry name" value="Ribosomal_uL4_dom_sf"/>
</dbReference>
<evidence type="ECO:0000256" key="2">
    <source>
        <dbReference type="ARBA" id="ARBA00022980"/>
    </source>
</evidence>
<evidence type="ECO:0000256" key="5">
    <source>
        <dbReference type="HAMAP-Rule" id="MF_01328"/>
    </source>
</evidence>
<evidence type="ECO:0000256" key="6">
    <source>
        <dbReference type="SAM" id="MobiDB-lite"/>
    </source>
</evidence>
<dbReference type="Proteomes" id="UP000178336">
    <property type="component" value="Unassembled WGS sequence"/>
</dbReference>